<reference evidence="2" key="1">
    <citation type="submission" date="2023-03" db="EMBL/GenBank/DDBJ databases">
        <title>Massive genome expansion in bonnet fungi (Mycena s.s.) driven by repeated elements and novel gene families across ecological guilds.</title>
        <authorList>
            <consortium name="Lawrence Berkeley National Laboratory"/>
            <person name="Harder C.B."/>
            <person name="Miyauchi S."/>
            <person name="Viragh M."/>
            <person name="Kuo A."/>
            <person name="Thoen E."/>
            <person name="Andreopoulos B."/>
            <person name="Lu D."/>
            <person name="Skrede I."/>
            <person name="Drula E."/>
            <person name="Henrissat B."/>
            <person name="Morin E."/>
            <person name="Kohler A."/>
            <person name="Barry K."/>
            <person name="LaButti K."/>
            <person name="Morin E."/>
            <person name="Salamov A."/>
            <person name="Lipzen A."/>
            <person name="Mereny Z."/>
            <person name="Hegedus B."/>
            <person name="Baldrian P."/>
            <person name="Stursova M."/>
            <person name="Weitz H."/>
            <person name="Taylor A."/>
            <person name="Grigoriev I.V."/>
            <person name="Nagy L.G."/>
            <person name="Martin F."/>
            <person name="Kauserud H."/>
        </authorList>
    </citation>
    <scope>NUCLEOTIDE SEQUENCE</scope>
    <source>
        <strain evidence="2">CBHHK067</strain>
    </source>
</reference>
<feature type="compositionally biased region" description="Gly residues" evidence="1">
    <location>
        <begin position="136"/>
        <end position="151"/>
    </location>
</feature>
<dbReference type="Proteomes" id="UP001221757">
    <property type="component" value="Unassembled WGS sequence"/>
</dbReference>
<comment type="caution">
    <text evidence="2">The sequence shown here is derived from an EMBL/GenBank/DDBJ whole genome shotgun (WGS) entry which is preliminary data.</text>
</comment>
<proteinExistence type="predicted"/>
<feature type="compositionally biased region" description="Low complexity" evidence="1">
    <location>
        <begin position="87"/>
        <end position="98"/>
    </location>
</feature>
<evidence type="ECO:0000313" key="2">
    <source>
        <dbReference type="EMBL" id="KAJ7667043.1"/>
    </source>
</evidence>
<evidence type="ECO:0000256" key="1">
    <source>
        <dbReference type="SAM" id="MobiDB-lite"/>
    </source>
</evidence>
<keyword evidence="3" id="KW-1185">Reference proteome</keyword>
<sequence length="231" mass="25127">MPTRNKKHDRTTSWCMGHRDTAKQTDRVAGGAGMWHTKDERVSHASKYPRADTARHGPRRRHGLRSRDYDSTSPALGWDLQRPTPTPARSRSRTGGTTYRQLRGATVLHGPTAWAHQRRGGAGINRDGTRKKRRGNPGGGNIRRGGRGAGRGNNKNGSKERSSPAHSLSRIRTPAARLRARAGARAAHSKLRGTTGGVSSFNSGCFPPAIQRAQEADARCRNVGGGVEDYD</sequence>
<dbReference type="AlphaFoldDB" id="A0AAD7G4Z1"/>
<organism evidence="2 3">
    <name type="scientific">Mycena rosella</name>
    <name type="common">Pink bonnet</name>
    <name type="synonym">Agaricus rosellus</name>
    <dbReference type="NCBI Taxonomy" id="1033263"/>
    <lineage>
        <taxon>Eukaryota</taxon>
        <taxon>Fungi</taxon>
        <taxon>Dikarya</taxon>
        <taxon>Basidiomycota</taxon>
        <taxon>Agaricomycotina</taxon>
        <taxon>Agaricomycetes</taxon>
        <taxon>Agaricomycetidae</taxon>
        <taxon>Agaricales</taxon>
        <taxon>Marasmiineae</taxon>
        <taxon>Mycenaceae</taxon>
        <taxon>Mycena</taxon>
    </lineage>
</organism>
<dbReference type="EMBL" id="JARKIE010000207">
    <property type="protein sequence ID" value="KAJ7667043.1"/>
    <property type="molecule type" value="Genomic_DNA"/>
</dbReference>
<name>A0AAD7G4Z1_MYCRO</name>
<feature type="region of interest" description="Disordered" evidence="1">
    <location>
        <begin position="1"/>
        <end position="173"/>
    </location>
</feature>
<evidence type="ECO:0000313" key="3">
    <source>
        <dbReference type="Proteomes" id="UP001221757"/>
    </source>
</evidence>
<feature type="compositionally biased region" description="Basic and acidic residues" evidence="1">
    <location>
        <begin position="36"/>
        <end position="55"/>
    </location>
</feature>
<protein>
    <submittedName>
        <fullName evidence="2">Uncharacterized protein</fullName>
    </submittedName>
</protein>
<feature type="compositionally biased region" description="Basic and acidic residues" evidence="1">
    <location>
        <begin position="17"/>
        <end position="26"/>
    </location>
</feature>
<accession>A0AAD7G4Z1</accession>
<gene>
    <name evidence="2" type="ORF">B0H17DRAFT_1143022</name>
</gene>